<evidence type="ECO:0000313" key="2">
    <source>
        <dbReference type="EMBL" id="KAK3579157.1"/>
    </source>
</evidence>
<organism evidence="2 3">
    <name type="scientific">Potamilus streckersoni</name>
    <dbReference type="NCBI Taxonomy" id="2493646"/>
    <lineage>
        <taxon>Eukaryota</taxon>
        <taxon>Metazoa</taxon>
        <taxon>Spiralia</taxon>
        <taxon>Lophotrochozoa</taxon>
        <taxon>Mollusca</taxon>
        <taxon>Bivalvia</taxon>
        <taxon>Autobranchia</taxon>
        <taxon>Heteroconchia</taxon>
        <taxon>Palaeoheterodonta</taxon>
        <taxon>Unionida</taxon>
        <taxon>Unionoidea</taxon>
        <taxon>Unionidae</taxon>
        <taxon>Ambleminae</taxon>
        <taxon>Lampsilini</taxon>
        <taxon>Potamilus</taxon>
    </lineage>
</organism>
<dbReference type="EMBL" id="JAEAOA010001340">
    <property type="protein sequence ID" value="KAK3579157.1"/>
    <property type="molecule type" value="Genomic_DNA"/>
</dbReference>
<evidence type="ECO:0000256" key="1">
    <source>
        <dbReference type="PROSITE-ProRule" id="PRU00339"/>
    </source>
</evidence>
<protein>
    <recommendedName>
        <fullName evidence="4">Tetratricopeptide repeat protein 33</fullName>
    </recommendedName>
</protein>
<proteinExistence type="predicted"/>
<dbReference type="PANTHER" id="PTHR15544:SF0">
    <property type="entry name" value="TETRATRICOPEPTIDE REPEAT PROTEIN 33"/>
    <property type="match status" value="1"/>
</dbReference>
<keyword evidence="1" id="KW-0802">TPR repeat</keyword>
<keyword evidence="3" id="KW-1185">Reference proteome</keyword>
<reference evidence="2" key="2">
    <citation type="journal article" date="2021" name="Genome Biol. Evol.">
        <title>Developing a high-quality reference genome for a parasitic bivalve with doubly uniparental inheritance (Bivalvia: Unionida).</title>
        <authorList>
            <person name="Smith C.H."/>
        </authorList>
    </citation>
    <scope>NUCLEOTIDE SEQUENCE</scope>
    <source>
        <strain evidence="2">CHS0354</strain>
        <tissue evidence="2">Mantle</tissue>
    </source>
</reference>
<sequence>MATQGNWKFGWKRKIGASVSKNSSKAFENEAKDDEDRFVTSGDIDWLTAMPKRRTVQLEDTSLKAKRLTNEGAILAEAERYWEAIKKWDEAIQYTPADEKIYEMKAQALIALNEPFQALQAARKSQELNPLWWVAHQTLGRALISVGEVKMALRSFSKAVHLHPDDKELWTEDLLWAFSLINKKEQVNMEKAQEEQKKQKKCNSLTIKELDVESEFDGTNKSVQLYSANEDRTNRINLSTDRTEACNVKNIKRLPDNYVQMRDPG</sequence>
<feature type="repeat" description="TPR" evidence="1">
    <location>
        <begin position="133"/>
        <end position="166"/>
    </location>
</feature>
<reference evidence="2" key="1">
    <citation type="journal article" date="2021" name="Genome Biol. Evol.">
        <title>A High-Quality Reference Genome for a Parasitic Bivalve with Doubly Uniparental Inheritance (Bivalvia: Unionida).</title>
        <authorList>
            <person name="Smith C.H."/>
        </authorList>
    </citation>
    <scope>NUCLEOTIDE SEQUENCE</scope>
    <source>
        <strain evidence="2">CHS0354</strain>
    </source>
</reference>
<dbReference type="PANTHER" id="PTHR15544">
    <property type="entry name" value="OSMOSIS RESPONSIVE FACTOR"/>
    <property type="match status" value="1"/>
</dbReference>
<comment type="caution">
    <text evidence="2">The sequence shown here is derived from an EMBL/GenBank/DDBJ whole genome shotgun (WGS) entry which is preliminary data.</text>
</comment>
<dbReference type="InterPro" id="IPR019734">
    <property type="entry name" value="TPR_rpt"/>
</dbReference>
<dbReference type="AlphaFoldDB" id="A0AAE0RT44"/>
<gene>
    <name evidence="2" type="ORF">CHS0354_022180</name>
</gene>
<evidence type="ECO:0000313" key="3">
    <source>
        <dbReference type="Proteomes" id="UP001195483"/>
    </source>
</evidence>
<accession>A0AAE0RT44</accession>
<dbReference type="InterPro" id="IPR011990">
    <property type="entry name" value="TPR-like_helical_dom_sf"/>
</dbReference>
<name>A0AAE0RT44_9BIVA</name>
<dbReference type="Proteomes" id="UP001195483">
    <property type="component" value="Unassembled WGS sequence"/>
</dbReference>
<dbReference type="SUPFAM" id="SSF48452">
    <property type="entry name" value="TPR-like"/>
    <property type="match status" value="1"/>
</dbReference>
<dbReference type="PROSITE" id="PS50005">
    <property type="entry name" value="TPR"/>
    <property type="match status" value="2"/>
</dbReference>
<feature type="repeat" description="TPR" evidence="1">
    <location>
        <begin position="65"/>
        <end position="98"/>
    </location>
</feature>
<evidence type="ECO:0008006" key="4">
    <source>
        <dbReference type="Google" id="ProtNLM"/>
    </source>
</evidence>
<reference evidence="2" key="3">
    <citation type="submission" date="2023-05" db="EMBL/GenBank/DDBJ databases">
        <authorList>
            <person name="Smith C.H."/>
        </authorList>
    </citation>
    <scope>NUCLEOTIDE SEQUENCE</scope>
    <source>
        <strain evidence="2">CHS0354</strain>
        <tissue evidence="2">Mantle</tissue>
    </source>
</reference>
<dbReference type="SMART" id="SM00028">
    <property type="entry name" value="TPR"/>
    <property type="match status" value="3"/>
</dbReference>
<dbReference type="Gene3D" id="1.25.40.10">
    <property type="entry name" value="Tetratricopeptide repeat domain"/>
    <property type="match status" value="1"/>
</dbReference>
<dbReference type="InterPro" id="IPR052658">
    <property type="entry name" value="TPR-containing"/>
</dbReference>